<evidence type="ECO:0000256" key="3">
    <source>
        <dbReference type="ARBA" id="ARBA00022833"/>
    </source>
</evidence>
<dbReference type="EMBL" id="ONZQ02000003">
    <property type="protein sequence ID" value="SPN99829.1"/>
    <property type="molecule type" value="Genomic_DNA"/>
</dbReference>
<dbReference type="PROSITE" id="PS50330">
    <property type="entry name" value="UIM"/>
    <property type="match status" value="1"/>
</dbReference>
<dbReference type="PANTHER" id="PTHR47793:SF1">
    <property type="entry name" value="HISTONE DEACETYLASE COMPLEX SUBUNIT CTI6"/>
    <property type="match status" value="1"/>
</dbReference>
<dbReference type="PROSITE" id="PS01359">
    <property type="entry name" value="ZF_PHD_1"/>
    <property type="match status" value="1"/>
</dbReference>
<name>A0AAE8MSW1_9PEZI</name>
<dbReference type="Proteomes" id="UP001187682">
    <property type="component" value="Unassembled WGS sequence"/>
</dbReference>
<protein>
    <submittedName>
        <fullName evidence="6">Related to CTI6 Cyc8-Tup1 Interacting protein</fullName>
    </submittedName>
</protein>
<dbReference type="InterPro" id="IPR019786">
    <property type="entry name" value="Zinc_finger_PHD-type_CS"/>
</dbReference>
<feature type="compositionally biased region" description="Polar residues" evidence="4">
    <location>
        <begin position="211"/>
        <end position="237"/>
    </location>
</feature>
<feature type="compositionally biased region" description="Basic residues" evidence="4">
    <location>
        <begin position="351"/>
        <end position="364"/>
    </location>
</feature>
<feature type="compositionally biased region" description="Basic and acidic residues" evidence="4">
    <location>
        <begin position="368"/>
        <end position="392"/>
    </location>
</feature>
<feature type="domain" description="Zinc finger PHD-type" evidence="5">
    <location>
        <begin position="16"/>
        <end position="92"/>
    </location>
</feature>
<keyword evidence="1" id="KW-0479">Metal-binding</keyword>
<evidence type="ECO:0000256" key="4">
    <source>
        <dbReference type="SAM" id="MobiDB-lite"/>
    </source>
</evidence>
<dbReference type="SMART" id="SM00249">
    <property type="entry name" value="PHD"/>
    <property type="match status" value="1"/>
</dbReference>
<accession>A0AAE8MSW1</accession>
<dbReference type="SUPFAM" id="SSF57903">
    <property type="entry name" value="FYVE/PHD zinc finger"/>
    <property type="match status" value="1"/>
</dbReference>
<dbReference type="GO" id="GO:0061188">
    <property type="term" value="P:negative regulation of rDNA heterochromatin formation"/>
    <property type="evidence" value="ECO:0007669"/>
    <property type="project" value="TreeGrafter"/>
</dbReference>
<dbReference type="GO" id="GO:0070210">
    <property type="term" value="C:Rpd3L-Expanded complex"/>
    <property type="evidence" value="ECO:0007669"/>
    <property type="project" value="TreeGrafter"/>
</dbReference>
<dbReference type="InterPro" id="IPR053051">
    <property type="entry name" value="HDAC_complex_subunit"/>
</dbReference>
<sequence length="519" mass="56405">MANGSDDIQEDDEAVRCICGFDDYPGPPPVDDQSRPASDAPDSIIFSSADVSDDISGFYVQCDICKVWQHGACVGITTEENSPDEYFCEQCRKDLHRIHNATNGQRYSLYLPLSRPSRSSRSVSVAKEGTRSPKSGMTKAERASSAAQTAKRRSTMNSREAAYDEEEQLRRAIEASKELLGGPDEVVTRRTKRGRSDSEENPASVKRQRTSSRSASPPSDTKTEPQADSDEGATTRNGSKKARSSRSQKEKADMEERERQRSEAASNRKGRADRRRVESQTAPSVPEKESSAQIEADSDPSDEVPLAAVRATSAGVKTADIQPTVEPLPSPALPAPAPDTPPPGNPPPNSAHKKSARAHKKTKGRNQYTRDRDDSERSPARSLSRETPRNDETNGGGHAKSERHQAKSSRTGPHSKISMNELKRRSAAFLDFIAKTQVELASEDLGEDRPDANPPTRASSNGAPAPRVNGGSDPGTKSAGGQRARSPSSVAPSFKDLSCVEMMDFLATDLVKWQNRYAT</sequence>
<proteinExistence type="predicted"/>
<evidence type="ECO:0000313" key="6">
    <source>
        <dbReference type="EMBL" id="SPN99829.1"/>
    </source>
</evidence>
<dbReference type="InterPro" id="IPR011011">
    <property type="entry name" value="Znf_FYVE_PHD"/>
</dbReference>
<feature type="region of interest" description="Disordered" evidence="4">
    <location>
        <begin position="113"/>
        <end position="422"/>
    </location>
</feature>
<keyword evidence="2" id="KW-0863">Zinc-finger</keyword>
<evidence type="ECO:0000313" key="7">
    <source>
        <dbReference type="Proteomes" id="UP001187682"/>
    </source>
</evidence>
<feature type="compositionally biased region" description="Basic and acidic residues" evidence="4">
    <location>
        <begin position="168"/>
        <end position="177"/>
    </location>
</feature>
<feature type="compositionally biased region" description="Low complexity" evidence="4">
    <location>
        <begin position="113"/>
        <end position="125"/>
    </location>
</feature>
<feature type="compositionally biased region" description="Pro residues" evidence="4">
    <location>
        <begin position="326"/>
        <end position="349"/>
    </location>
</feature>
<feature type="region of interest" description="Disordered" evidence="4">
    <location>
        <begin position="441"/>
        <end position="493"/>
    </location>
</feature>
<dbReference type="GO" id="GO:0033698">
    <property type="term" value="C:Rpd3L complex"/>
    <property type="evidence" value="ECO:0007669"/>
    <property type="project" value="TreeGrafter"/>
</dbReference>
<dbReference type="GO" id="GO:0061186">
    <property type="term" value="P:negative regulation of silent mating-type cassette heterochromatin formation"/>
    <property type="evidence" value="ECO:0007669"/>
    <property type="project" value="TreeGrafter"/>
</dbReference>
<keyword evidence="7" id="KW-1185">Reference proteome</keyword>
<feature type="region of interest" description="Disordered" evidence="4">
    <location>
        <begin position="21"/>
        <end position="43"/>
    </location>
</feature>
<dbReference type="Gene3D" id="3.30.40.10">
    <property type="entry name" value="Zinc/RING finger domain, C3HC4 (zinc finger)"/>
    <property type="match status" value="1"/>
</dbReference>
<dbReference type="GO" id="GO:0008270">
    <property type="term" value="F:zinc ion binding"/>
    <property type="evidence" value="ECO:0007669"/>
    <property type="project" value="UniProtKB-KW"/>
</dbReference>
<reference evidence="6" key="1">
    <citation type="submission" date="2018-03" db="EMBL/GenBank/DDBJ databases">
        <authorList>
            <person name="Guldener U."/>
        </authorList>
    </citation>
    <scope>NUCLEOTIDE SEQUENCE</scope>
</reference>
<gene>
    <name evidence="6" type="ORF">DNG_02681</name>
</gene>
<organism evidence="6 7">
    <name type="scientific">Cephalotrichum gorgonifer</name>
    <dbReference type="NCBI Taxonomy" id="2041049"/>
    <lineage>
        <taxon>Eukaryota</taxon>
        <taxon>Fungi</taxon>
        <taxon>Dikarya</taxon>
        <taxon>Ascomycota</taxon>
        <taxon>Pezizomycotina</taxon>
        <taxon>Sordariomycetes</taxon>
        <taxon>Hypocreomycetidae</taxon>
        <taxon>Microascales</taxon>
        <taxon>Microascaceae</taxon>
        <taxon>Cephalotrichum</taxon>
    </lineage>
</organism>
<dbReference type="InterPro" id="IPR019787">
    <property type="entry name" value="Znf_PHD-finger"/>
</dbReference>
<dbReference type="InterPro" id="IPR013083">
    <property type="entry name" value="Znf_RING/FYVE/PHD"/>
</dbReference>
<feature type="compositionally biased region" description="Basic and acidic residues" evidence="4">
    <location>
        <begin position="247"/>
        <end position="262"/>
    </location>
</feature>
<dbReference type="InterPro" id="IPR001965">
    <property type="entry name" value="Znf_PHD"/>
</dbReference>
<keyword evidence="3" id="KW-0862">Zinc</keyword>
<evidence type="ECO:0000256" key="2">
    <source>
        <dbReference type="ARBA" id="ARBA00022771"/>
    </source>
</evidence>
<evidence type="ECO:0000259" key="5">
    <source>
        <dbReference type="SMART" id="SM00249"/>
    </source>
</evidence>
<dbReference type="PANTHER" id="PTHR47793">
    <property type="entry name" value="HISTONE DEACETYLASE COMPLEX SUBUNIT CTI6"/>
    <property type="match status" value="1"/>
</dbReference>
<comment type="caution">
    <text evidence="6">The sequence shown here is derived from an EMBL/GenBank/DDBJ whole genome shotgun (WGS) entry which is preliminary data.</text>
</comment>
<dbReference type="Pfam" id="PF00628">
    <property type="entry name" value="PHD"/>
    <property type="match status" value="1"/>
</dbReference>
<evidence type="ECO:0000256" key="1">
    <source>
        <dbReference type="ARBA" id="ARBA00022723"/>
    </source>
</evidence>
<dbReference type="AlphaFoldDB" id="A0AAE8MSW1"/>
<dbReference type="InterPro" id="IPR003903">
    <property type="entry name" value="UIM_dom"/>
</dbReference>